<organism evidence="2 3">
    <name type="scientific">Pseudoleptotrichia goodfellowii</name>
    <dbReference type="NCBI Taxonomy" id="157692"/>
    <lineage>
        <taxon>Bacteria</taxon>
        <taxon>Fusobacteriati</taxon>
        <taxon>Fusobacteriota</taxon>
        <taxon>Fusobacteriia</taxon>
        <taxon>Fusobacteriales</taxon>
        <taxon>Leptotrichiaceae</taxon>
        <taxon>Pseudoleptotrichia</taxon>
    </lineage>
</organism>
<evidence type="ECO:0000313" key="2">
    <source>
        <dbReference type="EMBL" id="BBM36905.1"/>
    </source>
</evidence>
<feature type="transmembrane region" description="Helical" evidence="1">
    <location>
        <begin position="12"/>
        <end position="31"/>
    </location>
</feature>
<reference evidence="2 3" key="1">
    <citation type="submission" date="2019-07" db="EMBL/GenBank/DDBJ databases">
        <title>Complete Genome Sequence of Leptotrichia goodfellowii Strain JCM 16774.</title>
        <authorList>
            <person name="Watanabe S."/>
            <person name="Cui L."/>
        </authorList>
    </citation>
    <scope>NUCLEOTIDE SEQUENCE [LARGE SCALE GENOMIC DNA]</scope>
    <source>
        <strain evidence="2 3">JCM16774</strain>
    </source>
</reference>
<dbReference type="RefSeq" id="WP_146966547.1">
    <property type="nucleotide sequence ID" value="NZ_AP019822.1"/>
</dbReference>
<proteinExistence type="predicted"/>
<dbReference type="STRING" id="714315.GCA_000516535_01858"/>
<dbReference type="EMBL" id="AP019822">
    <property type="protein sequence ID" value="BBM36905.1"/>
    <property type="molecule type" value="Genomic_DNA"/>
</dbReference>
<dbReference type="AlphaFoldDB" id="A0A510JF78"/>
<dbReference type="OrthoDB" id="83262at2"/>
<evidence type="ECO:0000256" key="1">
    <source>
        <dbReference type="SAM" id="Phobius"/>
    </source>
</evidence>
<keyword evidence="1" id="KW-1133">Transmembrane helix</keyword>
<keyword evidence="1" id="KW-0472">Membrane</keyword>
<dbReference type="Proteomes" id="UP000321606">
    <property type="component" value="Chromosome"/>
</dbReference>
<protein>
    <submittedName>
        <fullName evidence="2">Uncharacterized protein</fullName>
    </submittedName>
</protein>
<evidence type="ECO:0000313" key="3">
    <source>
        <dbReference type="Proteomes" id="UP000321606"/>
    </source>
</evidence>
<sequence length="734" mass="82192">MSLVSEKRGMRVLGRFISLSIMLVITFNSAGKIQNPLSASSKTVTPSISREKGETTAEYYSKNEDITKGTTYYNNNPEVKVVGVDVQTKGIEGTVKSLDVISVQDKVDSKNTGYNISYGIGIGDHTVVRDGKGMNANGIYTANIGVGYSRGDVTQRTTNATGSFTAESGVLNVDGKTRQVGSVIGGNFTLNTKEYEHENLEDINKSRTIGFNITVTPGVTEVYRNGRPTGESKGGVAYGTRINYAENDYVAKVKATIGENVSPIIDGKLSELKDVNRDVDNRIEVIKDKEIRPINADLGTEYWATDYAREKARGDFVKAGNKIDRVAEILNAAIKNDNKDIYLYYKDRIAAEEEIARMEREGIDLSIIDKEQAKKIIERAAGGEVDDVQIISSKDPNIKEIIGAEGIRGRAYYTGKGKVVIVADNVEDYAKAIGVIGKEGRHFYHRGNGMGDTEDYSTFYGRQLEKYYRKHFGDADATFVTEQLKYTKEQLGYDWENDAYWIESTHPGGHGALMIVNEKYPDGRVYSWSAIGPDHMHYGIEFKGIKNKLGIPYPKFEKINYGALYITNGKNYLLGKYGRHSGKIHKIEGSKEYDNKIVDFYVKFIEGKEKKEITEFNSKSKNEGIGSYYIYKGSERPYRLGAYNCVTVGLSSIYYANGLSLDEFRKNRKIGEKVTEFHTYFNPRSAVRTPVLKGKTYVIVEYKGDNKNGKHTKERENEIDRIMDKLRKDSGVKK</sequence>
<name>A0A510JF78_9FUSO</name>
<dbReference type="KEGG" id="lgo:JCM16774_1851"/>
<gene>
    <name evidence="2" type="ORF">JCM16774_1851</name>
</gene>
<keyword evidence="1" id="KW-0812">Transmembrane</keyword>
<accession>A0A510JF78</accession>